<evidence type="ECO:0000259" key="3">
    <source>
        <dbReference type="Pfam" id="PF12484"/>
    </source>
</evidence>
<evidence type="ECO:0000259" key="2">
    <source>
        <dbReference type="Pfam" id="PF00823"/>
    </source>
</evidence>
<dbReference type="PANTHER" id="PTHR46766:SF1">
    <property type="entry name" value="GLUTAMINE-RICH PROTEIN 2"/>
    <property type="match status" value="1"/>
</dbReference>
<evidence type="ECO:0000313" key="5">
    <source>
        <dbReference type="Proteomes" id="UP000193090"/>
    </source>
</evidence>
<dbReference type="GO" id="GO:0052572">
    <property type="term" value="P:response to host immune response"/>
    <property type="evidence" value="ECO:0007669"/>
    <property type="project" value="TreeGrafter"/>
</dbReference>
<comment type="similarity">
    <text evidence="1">Belongs to the mycobacterial PPE family.</text>
</comment>
<gene>
    <name evidence="4" type="ORF">AWC30_06715</name>
</gene>
<proteinExistence type="inferred from homology"/>
<dbReference type="EMBL" id="LQPZ01000016">
    <property type="protein sequence ID" value="ORX06100.1"/>
    <property type="molecule type" value="Genomic_DNA"/>
</dbReference>
<dbReference type="Pfam" id="PF12484">
    <property type="entry name" value="PPE-SVP"/>
    <property type="match status" value="1"/>
</dbReference>
<feature type="domain" description="PPE" evidence="2">
    <location>
        <begin position="5"/>
        <end position="159"/>
    </location>
</feature>
<accession>A0A1X2ELU3</accession>
<dbReference type="InterPro" id="IPR022171">
    <property type="entry name" value="PPE_C"/>
</dbReference>
<dbReference type="Pfam" id="PF00823">
    <property type="entry name" value="PPE"/>
    <property type="match status" value="1"/>
</dbReference>
<feature type="domain" description="PPE family C-terminal" evidence="3">
    <location>
        <begin position="329"/>
        <end position="399"/>
    </location>
</feature>
<sequence>MGAGLPPEVISGLMYTGPGSGPMLAAAAAWDGLAGELHTTALGFQSAVSALTGTWLGPSALAMSSAAAPYVAWLHASATQAEMVAMQAKAAASAFDTAFAATVPPPVIAANRAQLMVLVATNILGQNTAAIAANEAEYAAMWAQDVAMFAAYTVSSLSAIQMKPFDPPPKTTNELGQVAQGADAARTTGNAGVQQVMARVGDAGGVGPGEQLARPAALFDVGIQPAAAPNPADPASILDWFIPDLAGLAGFIAGVLGGVASAIGVAVSLAAWVDAIPDVEDNKRRLAHLHDEHHEMLEIMGRPSPDGWRPGMWPRWVEGDPLWPWTDGDMGNGPKIDGLTVPPSWSANIREIEPLARALPLSGAPAAPVAGASGTAFRELALASMLGRALAGGVSPGSGMGGIKGGTVTKVANEAAKTAVAEAAASPAARTGIAEELRQLAQLRDEGVLTGEEFRAQKRRLLE</sequence>
<protein>
    <recommendedName>
        <fullName evidence="6">PPE family domain-containing protein</fullName>
    </recommendedName>
</protein>
<dbReference type="Gene3D" id="1.20.1260.20">
    <property type="entry name" value="PPE superfamily"/>
    <property type="match status" value="1"/>
</dbReference>
<dbReference type="OrthoDB" id="4710842at2"/>
<dbReference type="FunFam" id="1.20.1260.20:FF:000001">
    <property type="entry name" value="PPE family protein PPE41"/>
    <property type="match status" value="1"/>
</dbReference>
<name>A0A1X2ELU3_9MYCO</name>
<dbReference type="Proteomes" id="UP000193090">
    <property type="component" value="Unassembled WGS sequence"/>
</dbReference>
<keyword evidence="5" id="KW-1185">Reference proteome</keyword>
<dbReference type="InterPro" id="IPR000030">
    <property type="entry name" value="PPE_dom"/>
</dbReference>
<dbReference type="SUPFAM" id="SSF140459">
    <property type="entry name" value="PE/PPE dimer-like"/>
    <property type="match status" value="1"/>
</dbReference>
<dbReference type="PANTHER" id="PTHR46766">
    <property type="entry name" value="GLUTAMINE-RICH PROTEIN 2"/>
    <property type="match status" value="1"/>
</dbReference>
<comment type="caution">
    <text evidence="4">The sequence shown here is derived from an EMBL/GenBank/DDBJ whole genome shotgun (WGS) entry which is preliminary data.</text>
</comment>
<reference evidence="4 5" key="1">
    <citation type="submission" date="2016-01" db="EMBL/GenBank/DDBJ databases">
        <title>The new phylogeny of the genus Mycobacterium.</title>
        <authorList>
            <person name="Tarcisio F."/>
            <person name="Conor M."/>
            <person name="Antonella G."/>
            <person name="Elisabetta G."/>
            <person name="Giulia F.S."/>
            <person name="Sara T."/>
            <person name="Anna F."/>
            <person name="Clotilde B."/>
            <person name="Roberto B."/>
            <person name="Veronica D.S."/>
            <person name="Fabio R."/>
            <person name="Monica P."/>
            <person name="Olivier J."/>
            <person name="Enrico T."/>
            <person name="Nicola S."/>
        </authorList>
    </citation>
    <scope>NUCLEOTIDE SEQUENCE [LARGE SCALE GENOMIC DNA]</scope>
    <source>
        <strain evidence="4 5">DSM 44153</strain>
    </source>
</reference>
<dbReference type="AlphaFoldDB" id="A0A1X2ELU3"/>
<dbReference type="RefSeq" id="WP_085109370.1">
    <property type="nucleotide sequence ID" value="NZ_LQPZ01000016.1"/>
</dbReference>
<evidence type="ECO:0008006" key="6">
    <source>
        <dbReference type="Google" id="ProtNLM"/>
    </source>
</evidence>
<dbReference type="STRING" id="1798.AWC30_06715"/>
<evidence type="ECO:0000313" key="4">
    <source>
        <dbReference type="EMBL" id="ORX06100.1"/>
    </source>
</evidence>
<evidence type="ECO:0000256" key="1">
    <source>
        <dbReference type="ARBA" id="ARBA00010652"/>
    </source>
</evidence>
<organism evidence="4 5">
    <name type="scientific">Mycolicibacillus trivialis</name>
    <dbReference type="NCBI Taxonomy" id="1798"/>
    <lineage>
        <taxon>Bacteria</taxon>
        <taxon>Bacillati</taxon>
        <taxon>Actinomycetota</taxon>
        <taxon>Actinomycetes</taxon>
        <taxon>Mycobacteriales</taxon>
        <taxon>Mycobacteriaceae</taxon>
        <taxon>Mycolicibacillus</taxon>
    </lineage>
</organism>
<dbReference type="InterPro" id="IPR038332">
    <property type="entry name" value="PPE_sf"/>
</dbReference>